<proteinExistence type="predicted"/>
<keyword evidence="2" id="KW-1185">Reference proteome</keyword>
<gene>
    <name evidence="1" type="ORF">EBH_0011330</name>
</gene>
<organism evidence="1 2">
    <name type="scientific">Eimeria brunetti</name>
    <dbReference type="NCBI Taxonomy" id="51314"/>
    <lineage>
        <taxon>Eukaryota</taxon>
        <taxon>Sar</taxon>
        <taxon>Alveolata</taxon>
        <taxon>Apicomplexa</taxon>
        <taxon>Conoidasida</taxon>
        <taxon>Coccidia</taxon>
        <taxon>Eucoccidiorida</taxon>
        <taxon>Eimeriorina</taxon>
        <taxon>Eimeriidae</taxon>
        <taxon>Eimeria</taxon>
    </lineage>
</organism>
<reference evidence="1" key="2">
    <citation type="submission" date="2013-10" db="EMBL/GenBank/DDBJ databases">
        <authorList>
            <person name="Aslett M."/>
        </authorList>
    </citation>
    <scope>NUCLEOTIDE SEQUENCE [LARGE SCALE GENOMIC DNA]</scope>
    <source>
        <strain evidence="1">Houghton</strain>
    </source>
</reference>
<dbReference type="Proteomes" id="UP000030750">
    <property type="component" value="Unassembled WGS sequence"/>
</dbReference>
<accession>U6LAH3</accession>
<dbReference type="EMBL" id="HG710323">
    <property type="protein sequence ID" value="CDJ46218.1"/>
    <property type="molecule type" value="Genomic_DNA"/>
</dbReference>
<evidence type="ECO:0000313" key="1">
    <source>
        <dbReference type="EMBL" id="CDJ46218.1"/>
    </source>
</evidence>
<dbReference type="AlphaFoldDB" id="U6LAH3"/>
<sequence>MNMELERQDRILWLVEYLEGDALGYWLHLRETGVETTDWPLLKQDMQQCFGSTEREALLYQMAANKLHGHYEDEIVSRSARRLATHLIGYFLASLLLELSKATIHRDTANVEMKSVDNPLQGLCLMLASPEPDERVALMISDERQGALCFVMIGHYAMHAGGVALAAAPTREKDKEDFL</sequence>
<dbReference type="VEuPathDB" id="ToxoDB:EBH_0011330"/>
<protein>
    <submittedName>
        <fullName evidence="1">Uncharacterized protein</fullName>
    </submittedName>
</protein>
<evidence type="ECO:0000313" key="2">
    <source>
        <dbReference type="Proteomes" id="UP000030750"/>
    </source>
</evidence>
<reference evidence="1" key="1">
    <citation type="submission" date="2013-10" db="EMBL/GenBank/DDBJ databases">
        <title>Genomic analysis of the causative agents of coccidiosis in chickens.</title>
        <authorList>
            <person name="Reid A.J."/>
            <person name="Blake D."/>
            <person name="Billington K."/>
            <person name="Browne H."/>
            <person name="Dunn M."/>
            <person name="Hung S."/>
            <person name="Kawahara F."/>
            <person name="Miranda-Saavedra D."/>
            <person name="Mourier T."/>
            <person name="Nagra H."/>
            <person name="Otto T.D."/>
            <person name="Rawlings N."/>
            <person name="Sanchez A."/>
            <person name="Sanders M."/>
            <person name="Subramaniam C."/>
            <person name="Tay Y."/>
            <person name="Dear P."/>
            <person name="Doerig C."/>
            <person name="Gruber A."/>
            <person name="Parkinson J."/>
            <person name="Shirley M."/>
            <person name="Wan K.L."/>
            <person name="Berriman M."/>
            <person name="Tomley F."/>
            <person name="Pain A."/>
        </authorList>
    </citation>
    <scope>NUCLEOTIDE SEQUENCE [LARGE SCALE GENOMIC DNA]</scope>
    <source>
        <strain evidence="1">Houghton</strain>
    </source>
</reference>
<name>U6LAH3_9EIME</name>